<reference evidence="1 2" key="1">
    <citation type="submission" date="2019-12" db="EMBL/GenBank/DDBJ databases">
        <authorList>
            <person name="Kun Z."/>
        </authorList>
    </citation>
    <scope>NUCLEOTIDE SEQUENCE [LARGE SCALE GENOMIC DNA]</scope>
    <source>
        <strain evidence="1 2">YIM 123512</strain>
    </source>
</reference>
<comment type="caution">
    <text evidence="1">The sequence shown here is derived from an EMBL/GenBank/DDBJ whole genome shotgun (WGS) entry which is preliminary data.</text>
</comment>
<organism evidence="1 2">
    <name type="scientific">Nocardioides flavescens</name>
    <dbReference type="NCBI Taxonomy" id="2691959"/>
    <lineage>
        <taxon>Bacteria</taxon>
        <taxon>Bacillati</taxon>
        <taxon>Actinomycetota</taxon>
        <taxon>Actinomycetes</taxon>
        <taxon>Propionibacteriales</taxon>
        <taxon>Nocardioidaceae</taxon>
        <taxon>Nocardioides</taxon>
    </lineage>
</organism>
<protein>
    <submittedName>
        <fullName evidence="1">Uncharacterized protein</fullName>
    </submittedName>
</protein>
<sequence length="62" mass="6678">MTLNTNLWTVIDPSGFAMPACAHASLTTIERDRTQAIQTTQGFLGRTVAYVPGTLAWSPPLS</sequence>
<dbReference type="RefSeq" id="WP_160879593.1">
    <property type="nucleotide sequence ID" value="NZ_WUEK01000014.1"/>
</dbReference>
<evidence type="ECO:0000313" key="1">
    <source>
        <dbReference type="EMBL" id="MXG91654.1"/>
    </source>
</evidence>
<dbReference type="EMBL" id="WUEK01000014">
    <property type="protein sequence ID" value="MXG91654.1"/>
    <property type="molecule type" value="Genomic_DNA"/>
</dbReference>
<accession>A0A6L7F3B0</accession>
<name>A0A6L7F3B0_9ACTN</name>
<gene>
    <name evidence="1" type="ORF">GRQ65_19090</name>
</gene>
<dbReference type="Proteomes" id="UP000473325">
    <property type="component" value="Unassembled WGS sequence"/>
</dbReference>
<dbReference type="AlphaFoldDB" id="A0A6L7F3B0"/>
<proteinExistence type="predicted"/>
<keyword evidence="2" id="KW-1185">Reference proteome</keyword>
<evidence type="ECO:0000313" key="2">
    <source>
        <dbReference type="Proteomes" id="UP000473325"/>
    </source>
</evidence>